<feature type="transmembrane region" description="Helical" evidence="12">
    <location>
        <begin position="404"/>
        <end position="421"/>
    </location>
</feature>
<evidence type="ECO:0000256" key="3">
    <source>
        <dbReference type="ARBA" id="ARBA00022692"/>
    </source>
</evidence>
<keyword evidence="6" id="KW-0560">Oxidoreductase</keyword>
<keyword evidence="8" id="KW-0350">Heme biosynthesis</keyword>
<dbReference type="GO" id="GO:0006784">
    <property type="term" value="P:heme A biosynthetic process"/>
    <property type="evidence" value="ECO:0007669"/>
    <property type="project" value="InterPro"/>
</dbReference>
<dbReference type="PANTHER" id="PTHR23289">
    <property type="entry name" value="CYTOCHROME C OXIDASE ASSEMBLY PROTEIN COX15"/>
    <property type="match status" value="1"/>
</dbReference>
<dbReference type="GO" id="GO:0016653">
    <property type="term" value="F:oxidoreductase activity, acting on NAD(P)H, heme protein as acceptor"/>
    <property type="evidence" value="ECO:0007669"/>
    <property type="project" value="TreeGrafter"/>
</dbReference>
<keyword evidence="4" id="KW-0479">Metal-binding</keyword>
<evidence type="ECO:0000256" key="1">
    <source>
        <dbReference type="ARBA" id="ARBA00001970"/>
    </source>
</evidence>
<keyword evidence="14" id="KW-1185">Reference proteome</keyword>
<dbReference type="GO" id="GO:0120547">
    <property type="term" value="F:heme A synthase activity"/>
    <property type="evidence" value="ECO:0007669"/>
    <property type="project" value="UniProtKB-EC"/>
</dbReference>
<accession>A0A8S3YQ32</accession>
<evidence type="ECO:0000313" key="13">
    <source>
        <dbReference type="EMBL" id="CAG5117401.1"/>
    </source>
</evidence>
<reference evidence="13" key="1">
    <citation type="submission" date="2021-04" db="EMBL/GenBank/DDBJ databases">
        <authorList>
            <consortium name="Molecular Ecology Group"/>
        </authorList>
    </citation>
    <scope>NUCLEOTIDE SEQUENCE</scope>
</reference>
<comment type="cofactor">
    <cofactor evidence="1">
        <name>heme b</name>
        <dbReference type="ChEBI" id="CHEBI:60344"/>
    </cofactor>
</comment>
<dbReference type="HAMAP" id="MF_01665">
    <property type="entry name" value="HemeA_synth_type2"/>
    <property type="match status" value="1"/>
</dbReference>
<evidence type="ECO:0008006" key="15">
    <source>
        <dbReference type="Google" id="ProtNLM"/>
    </source>
</evidence>
<feature type="transmembrane region" description="Helical" evidence="12">
    <location>
        <begin position="173"/>
        <end position="191"/>
    </location>
</feature>
<dbReference type="InterPro" id="IPR023754">
    <property type="entry name" value="HemeA_Synthase_type2"/>
</dbReference>
<dbReference type="OrthoDB" id="1726137at2759"/>
<feature type="transmembrane region" description="Helical" evidence="12">
    <location>
        <begin position="286"/>
        <end position="309"/>
    </location>
</feature>
<protein>
    <recommendedName>
        <fullName evidence="15">Cytochrome c oxidase assembly protein COX15 homolog</fullName>
    </recommendedName>
</protein>
<evidence type="ECO:0000256" key="6">
    <source>
        <dbReference type="ARBA" id="ARBA00023002"/>
    </source>
</evidence>
<dbReference type="PANTHER" id="PTHR23289:SF2">
    <property type="entry name" value="CYTOCHROME C OXIDASE ASSEMBLY PROTEIN COX15 HOMOLOG"/>
    <property type="match status" value="1"/>
</dbReference>
<keyword evidence="3 12" id="KW-0812">Transmembrane</keyword>
<evidence type="ECO:0000256" key="9">
    <source>
        <dbReference type="ARBA" id="ARBA00023136"/>
    </source>
</evidence>
<feature type="transmembrane region" description="Helical" evidence="12">
    <location>
        <begin position="86"/>
        <end position="106"/>
    </location>
</feature>
<evidence type="ECO:0000256" key="5">
    <source>
        <dbReference type="ARBA" id="ARBA00022989"/>
    </source>
</evidence>
<feature type="transmembrane region" description="Helical" evidence="12">
    <location>
        <begin position="241"/>
        <end position="265"/>
    </location>
</feature>
<feature type="transmembrane region" description="Helical" evidence="12">
    <location>
        <begin position="375"/>
        <end position="398"/>
    </location>
</feature>
<dbReference type="GO" id="GO:0005743">
    <property type="term" value="C:mitochondrial inner membrane"/>
    <property type="evidence" value="ECO:0007669"/>
    <property type="project" value="TreeGrafter"/>
</dbReference>
<dbReference type="EMBL" id="CAJHNH020000400">
    <property type="protein sequence ID" value="CAG5117401.1"/>
    <property type="molecule type" value="Genomic_DNA"/>
</dbReference>
<dbReference type="AlphaFoldDB" id="A0A8S3YQ32"/>
<gene>
    <name evidence="13" type="ORF">CUNI_LOCUS2959</name>
</gene>
<sequence>MALLIRNFAPTRLSLSGLCYRQNTCSSCFQKLKVPTVKSLRAYQCLKNGTASKTRSIFSHGLFTSLRSTTTAAAVSDISHKSQKIVGLWMMGCAGMCFGAVILGGVTRLTESGLSMVDWKLLKDMTLPSSDAEWQAEFEKYKLFPEYKYMEDKQEMTLSDFKLIFYMEWAHRMWGRATGLVFLIPAVYFLRKGWISQKMKPRLALFAGLLGLQGFLGWFMVKSGLEDKPESSDVPRVSQYRLATHLGAALLLYTLFLWQGFNHLLTPIKMPDAPVLKKLRGMSHGVKAFVFLTALSGAFVAGLDAGLTYNSYPKMADKWIPDDMWTISPKWKNIFENPTFVQFNHRHLAESTVVLIAGFWWMARKAPLHPRARLAVNLLLGMAFGQAALGVTTLLMYVPTSIAATHQSGSLVLLSLAVWMTHELRRLPK</sequence>
<comment type="pathway">
    <text evidence="10">Porphyrin-containing compound metabolism; heme A biosynthesis; heme A from heme O: step 1/1.</text>
</comment>
<dbReference type="Pfam" id="PF02628">
    <property type="entry name" value="COX15-CtaA"/>
    <property type="match status" value="1"/>
</dbReference>
<feature type="transmembrane region" description="Helical" evidence="12">
    <location>
        <begin position="347"/>
        <end position="363"/>
    </location>
</feature>
<evidence type="ECO:0000256" key="12">
    <source>
        <dbReference type="SAM" id="Phobius"/>
    </source>
</evidence>
<keyword evidence="7" id="KW-0408">Iron</keyword>
<dbReference type="GO" id="GO:0046872">
    <property type="term" value="F:metal ion binding"/>
    <property type="evidence" value="ECO:0007669"/>
    <property type="project" value="UniProtKB-KW"/>
</dbReference>
<keyword evidence="9 12" id="KW-0472">Membrane</keyword>
<dbReference type="InterPro" id="IPR003780">
    <property type="entry name" value="COX15/CtaA_fam"/>
</dbReference>
<feature type="transmembrane region" description="Helical" evidence="12">
    <location>
        <begin position="203"/>
        <end position="221"/>
    </location>
</feature>
<evidence type="ECO:0000256" key="4">
    <source>
        <dbReference type="ARBA" id="ARBA00022723"/>
    </source>
</evidence>
<evidence type="ECO:0000313" key="14">
    <source>
        <dbReference type="Proteomes" id="UP000678393"/>
    </source>
</evidence>
<evidence type="ECO:0000256" key="11">
    <source>
        <dbReference type="ARBA" id="ARBA00048044"/>
    </source>
</evidence>
<comment type="catalytic activity">
    <reaction evidence="11">
        <text>Fe(II)-heme o + 2 A + H2O = Fe(II)-heme a + 2 AH2</text>
        <dbReference type="Rhea" id="RHEA:63388"/>
        <dbReference type="ChEBI" id="CHEBI:13193"/>
        <dbReference type="ChEBI" id="CHEBI:15377"/>
        <dbReference type="ChEBI" id="CHEBI:17499"/>
        <dbReference type="ChEBI" id="CHEBI:60530"/>
        <dbReference type="ChEBI" id="CHEBI:61715"/>
        <dbReference type="EC" id="1.17.99.9"/>
    </reaction>
    <physiologicalReaction direction="left-to-right" evidence="11">
        <dbReference type="Rhea" id="RHEA:63389"/>
    </physiologicalReaction>
</comment>
<evidence type="ECO:0000256" key="10">
    <source>
        <dbReference type="ARBA" id="ARBA00044501"/>
    </source>
</evidence>
<evidence type="ECO:0000256" key="2">
    <source>
        <dbReference type="ARBA" id="ARBA00004141"/>
    </source>
</evidence>
<comment type="caution">
    <text evidence="13">The sequence shown here is derived from an EMBL/GenBank/DDBJ whole genome shotgun (WGS) entry which is preliminary data.</text>
</comment>
<keyword evidence="5 12" id="KW-1133">Transmembrane helix</keyword>
<dbReference type="Proteomes" id="UP000678393">
    <property type="component" value="Unassembled WGS sequence"/>
</dbReference>
<comment type="subcellular location">
    <subcellularLocation>
        <location evidence="2">Membrane</location>
        <topology evidence="2">Multi-pass membrane protein</topology>
    </subcellularLocation>
</comment>
<evidence type="ECO:0000256" key="8">
    <source>
        <dbReference type="ARBA" id="ARBA00023133"/>
    </source>
</evidence>
<evidence type="ECO:0000256" key="7">
    <source>
        <dbReference type="ARBA" id="ARBA00023004"/>
    </source>
</evidence>
<proteinExistence type="inferred from homology"/>
<name>A0A8S3YQ32_9EUPU</name>
<organism evidence="13 14">
    <name type="scientific">Candidula unifasciata</name>
    <dbReference type="NCBI Taxonomy" id="100452"/>
    <lineage>
        <taxon>Eukaryota</taxon>
        <taxon>Metazoa</taxon>
        <taxon>Spiralia</taxon>
        <taxon>Lophotrochozoa</taxon>
        <taxon>Mollusca</taxon>
        <taxon>Gastropoda</taxon>
        <taxon>Heterobranchia</taxon>
        <taxon>Euthyneura</taxon>
        <taxon>Panpulmonata</taxon>
        <taxon>Eupulmonata</taxon>
        <taxon>Stylommatophora</taxon>
        <taxon>Helicina</taxon>
        <taxon>Helicoidea</taxon>
        <taxon>Geomitridae</taxon>
        <taxon>Candidula</taxon>
    </lineage>
</organism>